<organism evidence="2 3">
    <name type="scientific">Flagellimonas pacifica</name>
    <dbReference type="NCBI Taxonomy" id="1247520"/>
    <lineage>
        <taxon>Bacteria</taxon>
        <taxon>Pseudomonadati</taxon>
        <taxon>Bacteroidota</taxon>
        <taxon>Flavobacteriia</taxon>
        <taxon>Flavobacteriales</taxon>
        <taxon>Flavobacteriaceae</taxon>
        <taxon>Flagellimonas</taxon>
    </lineage>
</organism>
<keyword evidence="1" id="KW-0812">Transmembrane</keyword>
<evidence type="ECO:0000313" key="3">
    <source>
        <dbReference type="Proteomes" id="UP000219048"/>
    </source>
</evidence>
<keyword evidence="1" id="KW-1133">Transmembrane helix</keyword>
<accession>A0A285MEV5</accession>
<keyword evidence="3" id="KW-1185">Reference proteome</keyword>
<proteinExistence type="predicted"/>
<sequence length="49" mass="5486">MEILQHILMYSTLVIAVCYLVWKFILPKSLLRGKKNTPNACGQDGCGCD</sequence>
<feature type="transmembrane region" description="Helical" evidence="1">
    <location>
        <begin position="6"/>
        <end position="26"/>
    </location>
</feature>
<protein>
    <recommendedName>
        <fullName evidence="4">FeoB-associated Cys-rich membrane protein</fullName>
    </recommendedName>
</protein>
<evidence type="ECO:0000313" key="2">
    <source>
        <dbReference type="EMBL" id="SNY95253.1"/>
    </source>
</evidence>
<evidence type="ECO:0000256" key="1">
    <source>
        <dbReference type="SAM" id="Phobius"/>
    </source>
</evidence>
<evidence type="ECO:0008006" key="4">
    <source>
        <dbReference type="Google" id="ProtNLM"/>
    </source>
</evidence>
<dbReference type="Proteomes" id="UP000219048">
    <property type="component" value="Unassembled WGS sequence"/>
</dbReference>
<name>A0A285MEV5_9FLAO</name>
<dbReference type="AlphaFoldDB" id="A0A285MEV5"/>
<keyword evidence="1" id="KW-0472">Membrane</keyword>
<gene>
    <name evidence="2" type="ORF">SAMN06265377_0919</name>
</gene>
<reference evidence="3" key="1">
    <citation type="submission" date="2017-09" db="EMBL/GenBank/DDBJ databases">
        <authorList>
            <person name="Varghese N."/>
            <person name="Submissions S."/>
        </authorList>
    </citation>
    <scope>NUCLEOTIDE SEQUENCE [LARGE SCALE GENOMIC DNA]</scope>
    <source>
        <strain evidence="3">DSM 25885</strain>
    </source>
</reference>
<dbReference type="EMBL" id="OBEH01000001">
    <property type="protein sequence ID" value="SNY95253.1"/>
    <property type="molecule type" value="Genomic_DNA"/>
</dbReference>